<comment type="caution">
    <text evidence="3">The sequence shown here is derived from an EMBL/GenBank/DDBJ whole genome shotgun (WGS) entry which is preliminary data.</text>
</comment>
<proteinExistence type="predicted"/>
<keyword evidence="4" id="KW-1185">Reference proteome</keyword>
<dbReference type="Proteomes" id="UP001642520">
    <property type="component" value="Unassembled WGS sequence"/>
</dbReference>
<reference evidence="3 4" key="1">
    <citation type="submission" date="2024-08" db="EMBL/GenBank/DDBJ databases">
        <authorList>
            <person name="Will J Nash"/>
            <person name="Angela Man"/>
            <person name="Seanna McTaggart"/>
            <person name="Kendall Baker"/>
            <person name="Tom Barker"/>
            <person name="Leah Catchpole"/>
            <person name="Alex Durrant"/>
            <person name="Karim Gharbi"/>
            <person name="Naomi Irish"/>
            <person name="Gemy Kaithakottil"/>
            <person name="Debby Ku"/>
            <person name="Aaliyah Providence"/>
            <person name="Felix Shaw"/>
            <person name="David Swarbreck"/>
            <person name="Chris Watkins"/>
            <person name="Ann M. McCartney"/>
            <person name="Giulio Formenti"/>
            <person name="Alice Mouton"/>
            <person name="Noel Vella"/>
            <person name="Bjorn M von Reumont"/>
            <person name="Adriana Vella"/>
            <person name="Wilfried Haerty"/>
        </authorList>
    </citation>
    <scope>NUCLEOTIDE SEQUENCE [LARGE SCALE GENOMIC DNA]</scope>
</reference>
<keyword evidence="2" id="KW-1133">Transmembrane helix</keyword>
<accession>A0ABP1NRQ2</accession>
<feature type="region of interest" description="Disordered" evidence="1">
    <location>
        <begin position="40"/>
        <end position="116"/>
    </location>
</feature>
<evidence type="ECO:0008006" key="5">
    <source>
        <dbReference type="Google" id="ProtNLM"/>
    </source>
</evidence>
<evidence type="ECO:0000313" key="4">
    <source>
        <dbReference type="Proteomes" id="UP001642520"/>
    </source>
</evidence>
<evidence type="ECO:0000256" key="1">
    <source>
        <dbReference type="SAM" id="MobiDB-lite"/>
    </source>
</evidence>
<evidence type="ECO:0000313" key="3">
    <source>
        <dbReference type="EMBL" id="CAL7943720.1"/>
    </source>
</evidence>
<dbReference type="EMBL" id="CAXAJV020001293">
    <property type="protein sequence ID" value="CAL7943720.1"/>
    <property type="molecule type" value="Genomic_DNA"/>
</dbReference>
<protein>
    <recommendedName>
        <fullName evidence="5">Zinc finger PHD-type domain-containing protein</fullName>
    </recommendedName>
</protein>
<gene>
    <name evidence="3" type="ORF">XYLVIOL_LOCUS6250</name>
</gene>
<keyword evidence="2" id="KW-0472">Membrane</keyword>
<evidence type="ECO:0000256" key="2">
    <source>
        <dbReference type="SAM" id="Phobius"/>
    </source>
</evidence>
<sequence>MGLIPSLQCRVCLCLYHPECVDGMEFAGSDDYVCKNCRQDTNESHQPQTNPSLTPPPLIPISMLGAQSTKAKHQVSLSPPKLQRIPKSDNADSQSRNTTKVPKTPSTTSHSSLNLDKKESNWFAQAENEFLQSHDGTLPKPAQNIALMGGKRYIVVPKNNAMAVQPAITVKPDKIGDKPPVLQDGTLTDISNAIDNSMSAKSRVSLTTKSLTKTVFDKSTDKDITKNMLRTEFPPCSVTEKSQETGNNSDKADAFAIHKLQNDLSNTTDPKLVVEKSESSNKSSEKKIILNNSNTTSTNNDLYKVDIQQSVTSNLGTIKISSKYKDMCELKHKKKLLVRFPKNILKSLFLIISASYLCLVFCFYIFTLF</sequence>
<name>A0ABP1NRQ2_XYLVO</name>
<dbReference type="InterPro" id="IPR011011">
    <property type="entry name" value="Znf_FYVE_PHD"/>
</dbReference>
<feature type="compositionally biased region" description="Low complexity" evidence="1">
    <location>
        <begin position="98"/>
        <end position="112"/>
    </location>
</feature>
<feature type="transmembrane region" description="Helical" evidence="2">
    <location>
        <begin position="344"/>
        <end position="366"/>
    </location>
</feature>
<keyword evidence="2" id="KW-0812">Transmembrane</keyword>
<dbReference type="SUPFAM" id="SSF57903">
    <property type="entry name" value="FYVE/PHD zinc finger"/>
    <property type="match status" value="1"/>
</dbReference>
<organism evidence="3 4">
    <name type="scientific">Xylocopa violacea</name>
    <name type="common">Violet carpenter bee</name>
    <name type="synonym">Apis violacea</name>
    <dbReference type="NCBI Taxonomy" id="135666"/>
    <lineage>
        <taxon>Eukaryota</taxon>
        <taxon>Metazoa</taxon>
        <taxon>Ecdysozoa</taxon>
        <taxon>Arthropoda</taxon>
        <taxon>Hexapoda</taxon>
        <taxon>Insecta</taxon>
        <taxon>Pterygota</taxon>
        <taxon>Neoptera</taxon>
        <taxon>Endopterygota</taxon>
        <taxon>Hymenoptera</taxon>
        <taxon>Apocrita</taxon>
        <taxon>Aculeata</taxon>
        <taxon>Apoidea</taxon>
        <taxon>Anthophila</taxon>
        <taxon>Apidae</taxon>
        <taxon>Xylocopa</taxon>
        <taxon>Xylocopa</taxon>
    </lineage>
</organism>